<sequence length="78" mass="8709">MKKKLKIEQMFAFVSCNEAGEGVIALKGSDGWMPMVGADMDRVKSLLPMVVAMGIDFKILKFEGRVDITDQVMEQVKK</sequence>
<accession>X1CIV6</accession>
<dbReference type="EMBL" id="BART01030818">
    <property type="protein sequence ID" value="GAH07607.1"/>
    <property type="molecule type" value="Genomic_DNA"/>
</dbReference>
<organism evidence="1">
    <name type="scientific">marine sediment metagenome</name>
    <dbReference type="NCBI Taxonomy" id="412755"/>
    <lineage>
        <taxon>unclassified sequences</taxon>
        <taxon>metagenomes</taxon>
        <taxon>ecological metagenomes</taxon>
    </lineage>
</organism>
<name>X1CIV6_9ZZZZ</name>
<proteinExistence type="predicted"/>
<gene>
    <name evidence="1" type="ORF">S01H4_53684</name>
</gene>
<reference evidence="1" key="1">
    <citation type="journal article" date="2014" name="Front. Microbiol.">
        <title>High frequency of phylogenetically diverse reductive dehalogenase-homologous genes in deep subseafloor sedimentary metagenomes.</title>
        <authorList>
            <person name="Kawai M."/>
            <person name="Futagami T."/>
            <person name="Toyoda A."/>
            <person name="Takaki Y."/>
            <person name="Nishi S."/>
            <person name="Hori S."/>
            <person name="Arai W."/>
            <person name="Tsubouchi T."/>
            <person name="Morono Y."/>
            <person name="Uchiyama I."/>
            <person name="Ito T."/>
            <person name="Fujiyama A."/>
            <person name="Inagaki F."/>
            <person name="Takami H."/>
        </authorList>
    </citation>
    <scope>NUCLEOTIDE SEQUENCE</scope>
    <source>
        <strain evidence="1">Expedition CK06-06</strain>
    </source>
</reference>
<evidence type="ECO:0000313" key="1">
    <source>
        <dbReference type="EMBL" id="GAH07607.1"/>
    </source>
</evidence>
<dbReference type="AlphaFoldDB" id="X1CIV6"/>
<protein>
    <submittedName>
        <fullName evidence="1">Uncharacterized protein</fullName>
    </submittedName>
</protein>
<comment type="caution">
    <text evidence="1">The sequence shown here is derived from an EMBL/GenBank/DDBJ whole genome shotgun (WGS) entry which is preliminary data.</text>
</comment>